<evidence type="ECO:0000313" key="4">
    <source>
        <dbReference type="Proteomes" id="UP001152797"/>
    </source>
</evidence>
<dbReference type="EMBL" id="CAMXCT030006661">
    <property type="protein sequence ID" value="CAL4805199.1"/>
    <property type="molecule type" value="Genomic_DNA"/>
</dbReference>
<evidence type="ECO:0000313" key="2">
    <source>
        <dbReference type="EMBL" id="CAI4017887.1"/>
    </source>
</evidence>
<gene>
    <name evidence="2" type="ORF">C1SCF055_LOCUS42498</name>
</gene>
<protein>
    <submittedName>
        <fullName evidence="2">Uncharacterized protein</fullName>
    </submittedName>
</protein>
<evidence type="ECO:0000256" key="1">
    <source>
        <dbReference type="SAM" id="MobiDB-lite"/>
    </source>
</evidence>
<dbReference type="Proteomes" id="UP001152797">
    <property type="component" value="Unassembled WGS sequence"/>
</dbReference>
<dbReference type="EMBL" id="CAMXCT010006661">
    <property type="protein sequence ID" value="CAI4017887.1"/>
    <property type="molecule type" value="Genomic_DNA"/>
</dbReference>
<feature type="region of interest" description="Disordered" evidence="1">
    <location>
        <begin position="192"/>
        <end position="253"/>
    </location>
</feature>
<dbReference type="EMBL" id="CAMXCT020006661">
    <property type="protein sequence ID" value="CAL1171262.1"/>
    <property type="molecule type" value="Genomic_DNA"/>
</dbReference>
<feature type="compositionally biased region" description="Low complexity" evidence="1">
    <location>
        <begin position="303"/>
        <end position="313"/>
    </location>
</feature>
<reference evidence="3 4" key="2">
    <citation type="submission" date="2024-05" db="EMBL/GenBank/DDBJ databases">
        <authorList>
            <person name="Chen Y."/>
            <person name="Shah S."/>
            <person name="Dougan E. K."/>
            <person name="Thang M."/>
            <person name="Chan C."/>
        </authorList>
    </citation>
    <scope>NUCLEOTIDE SEQUENCE [LARGE SCALE GENOMIC DNA]</scope>
</reference>
<reference evidence="2" key="1">
    <citation type="submission" date="2022-10" db="EMBL/GenBank/DDBJ databases">
        <authorList>
            <person name="Chen Y."/>
            <person name="Dougan E. K."/>
            <person name="Chan C."/>
            <person name="Rhodes N."/>
            <person name="Thang M."/>
        </authorList>
    </citation>
    <scope>NUCLEOTIDE SEQUENCE</scope>
</reference>
<proteinExistence type="predicted"/>
<feature type="compositionally biased region" description="Low complexity" evidence="1">
    <location>
        <begin position="203"/>
        <end position="215"/>
    </location>
</feature>
<evidence type="ECO:0000313" key="3">
    <source>
        <dbReference type="EMBL" id="CAL4805199.1"/>
    </source>
</evidence>
<name>A0A9P1M351_9DINO</name>
<feature type="compositionally biased region" description="Low complexity" evidence="1">
    <location>
        <begin position="345"/>
        <end position="359"/>
    </location>
</feature>
<sequence length="534" mass="56458">MKRQNLESMAEAGTAVAQRATLQDFKSCSLFLSEDVWKTLTAALHRADVLVNYLVDTLGLRHPSEPTNAVITALVACCSGENSMQLQTLLQTVKSVLRTRTTRARISGLPLPAGVPAMLGMPAMDPRAAGWQMLQTAHMAQTALSLANSFAMAGCPRAPEGELSNLQIFPSGNRQREAQAPSSSVRALMDRAEATVETPSVPPAGSTPAIAAEAPAPLPRPVADRPATEEDVADGATTGAEPGPDTALAGSNPLMPTHVSEAMERLAKTYYGKELPQSEETAVPGTACKRPAAAKGRPRKRPAAAMPTASAEAVDCSKPVASADKAALMRRPAASCHSDKQRGPMKSMKTAVAAVKKKPAASSAAAAKTRCITRKQQLKWRPSGCARCRRTPGCCPSCWVKRGYEEDGTVQLDTGDKTVTLPSPTLAALYASGEALGAGNQDALASVEGHGLRDGQDLFITQPWRRAAVTAAEALIAQFEQRSDIDLDDCPILDELKSIVTNAATDMDMDAQHAGDILHGGQMFLFICDNEEDL</sequence>
<keyword evidence="4" id="KW-1185">Reference proteome</keyword>
<comment type="caution">
    <text evidence="2">The sequence shown here is derived from an EMBL/GenBank/DDBJ whole genome shotgun (WGS) entry which is preliminary data.</text>
</comment>
<feature type="region of interest" description="Disordered" evidence="1">
    <location>
        <begin position="278"/>
        <end position="316"/>
    </location>
</feature>
<organism evidence="2">
    <name type="scientific">Cladocopium goreaui</name>
    <dbReference type="NCBI Taxonomy" id="2562237"/>
    <lineage>
        <taxon>Eukaryota</taxon>
        <taxon>Sar</taxon>
        <taxon>Alveolata</taxon>
        <taxon>Dinophyceae</taxon>
        <taxon>Suessiales</taxon>
        <taxon>Symbiodiniaceae</taxon>
        <taxon>Cladocopium</taxon>
    </lineage>
</organism>
<accession>A0A9P1M351</accession>
<feature type="region of interest" description="Disordered" evidence="1">
    <location>
        <begin position="328"/>
        <end position="359"/>
    </location>
</feature>
<dbReference type="AlphaFoldDB" id="A0A9P1M351"/>